<feature type="transmembrane region" description="Helical" evidence="2">
    <location>
        <begin position="237"/>
        <end position="254"/>
    </location>
</feature>
<proteinExistence type="predicted"/>
<dbReference type="InterPro" id="IPR037185">
    <property type="entry name" value="EmrE-like"/>
</dbReference>
<dbReference type="Proteomes" id="UP000094801">
    <property type="component" value="Unassembled WGS sequence"/>
</dbReference>
<feature type="transmembrane region" description="Helical" evidence="2">
    <location>
        <begin position="428"/>
        <end position="446"/>
    </location>
</feature>
<evidence type="ECO:0000313" key="4">
    <source>
        <dbReference type="Proteomes" id="UP000094801"/>
    </source>
</evidence>
<dbReference type="PANTHER" id="PTHR19346">
    <property type="entry name" value="SUGAR PHOSPHATE TRANSPORTER DOMAIN-CONTAINING PROTEIN"/>
    <property type="match status" value="1"/>
</dbReference>
<feature type="compositionally biased region" description="Polar residues" evidence="1">
    <location>
        <begin position="23"/>
        <end position="40"/>
    </location>
</feature>
<evidence type="ECO:0000313" key="3">
    <source>
        <dbReference type="EMBL" id="ODV88159.1"/>
    </source>
</evidence>
<feature type="transmembrane region" description="Helical" evidence="2">
    <location>
        <begin position="66"/>
        <end position="85"/>
    </location>
</feature>
<feature type="transmembrane region" description="Helical" evidence="2">
    <location>
        <begin position="105"/>
        <end position="127"/>
    </location>
</feature>
<dbReference type="EMBL" id="KV453847">
    <property type="protein sequence ID" value="ODV88159.1"/>
    <property type="molecule type" value="Genomic_DNA"/>
</dbReference>
<dbReference type="Pfam" id="PF16965">
    <property type="entry name" value="CSG2"/>
    <property type="match status" value="1"/>
</dbReference>
<feature type="transmembrane region" description="Helical" evidence="2">
    <location>
        <begin position="292"/>
        <end position="312"/>
    </location>
</feature>
<dbReference type="InterPro" id="IPR026505">
    <property type="entry name" value="Solute_c_fam_35_mem_F3/F4"/>
</dbReference>
<dbReference type="InterPro" id="IPR031581">
    <property type="entry name" value="Csg2"/>
</dbReference>
<feature type="transmembrane region" description="Helical" evidence="2">
    <location>
        <begin position="261"/>
        <end position="280"/>
    </location>
</feature>
<dbReference type="GO" id="GO:0030234">
    <property type="term" value="F:enzyme regulator activity"/>
    <property type="evidence" value="ECO:0007669"/>
    <property type="project" value="InterPro"/>
</dbReference>
<dbReference type="STRING" id="983967.A0A1E4T8U1"/>
<dbReference type="GO" id="GO:0006874">
    <property type="term" value="P:intracellular calcium ion homeostasis"/>
    <property type="evidence" value="ECO:0007669"/>
    <property type="project" value="InterPro"/>
</dbReference>
<feature type="transmembrane region" description="Helical" evidence="2">
    <location>
        <begin position="398"/>
        <end position="422"/>
    </location>
</feature>
<keyword evidence="4" id="KW-1185">Reference proteome</keyword>
<evidence type="ECO:0000256" key="2">
    <source>
        <dbReference type="SAM" id="Phobius"/>
    </source>
</evidence>
<keyword evidence="2" id="KW-0472">Membrane</keyword>
<feature type="region of interest" description="Disordered" evidence="1">
    <location>
        <begin position="23"/>
        <end position="44"/>
    </location>
</feature>
<protein>
    <submittedName>
        <fullName evidence="3">Uncharacterized protein</fullName>
    </submittedName>
</protein>
<keyword evidence="2" id="KW-1133">Transmembrane helix</keyword>
<evidence type="ECO:0000256" key="1">
    <source>
        <dbReference type="SAM" id="MobiDB-lite"/>
    </source>
</evidence>
<dbReference type="PANTHER" id="PTHR19346:SF4">
    <property type="entry name" value="SUGAR PHOSPHATE TRANSPORTER DOMAIN-CONTAINING PROTEIN"/>
    <property type="match status" value="1"/>
</dbReference>
<feature type="transmembrane region" description="Helical" evidence="2">
    <location>
        <begin position="333"/>
        <end position="359"/>
    </location>
</feature>
<dbReference type="AlphaFoldDB" id="A0A1E4T8U1"/>
<name>A0A1E4T8U1_9ASCO</name>
<feature type="transmembrane region" description="Helical" evidence="2">
    <location>
        <begin position="371"/>
        <end position="391"/>
    </location>
</feature>
<reference evidence="4" key="1">
    <citation type="submission" date="2016-04" db="EMBL/GenBank/DDBJ databases">
        <title>Comparative genomics of biotechnologically important yeasts.</title>
        <authorList>
            <consortium name="DOE Joint Genome Institute"/>
            <person name="Riley R."/>
            <person name="Haridas S."/>
            <person name="Wolfe K.H."/>
            <person name="Lopes M.R."/>
            <person name="Hittinger C.T."/>
            <person name="Goker M."/>
            <person name="Salamov A."/>
            <person name="Wisecaver J."/>
            <person name="Long T.M."/>
            <person name="Aerts A.L."/>
            <person name="Barry K."/>
            <person name="Choi C."/>
            <person name="Clum A."/>
            <person name="Coughlan A.Y."/>
            <person name="Deshpande S."/>
            <person name="Douglass A.P."/>
            <person name="Hanson S.J."/>
            <person name="Klenk H.-P."/>
            <person name="Labutti K."/>
            <person name="Lapidus A."/>
            <person name="Lindquist E."/>
            <person name="Lipzen A."/>
            <person name="Meier-Kolthoff J.P."/>
            <person name="Ohm R.A."/>
            <person name="Otillar R.P."/>
            <person name="Pangilinan J."/>
            <person name="Peng Y."/>
            <person name="Rokas A."/>
            <person name="Rosa C.A."/>
            <person name="Scheuner C."/>
            <person name="Sibirny A.A."/>
            <person name="Slot J.C."/>
            <person name="Stielow J.B."/>
            <person name="Sun H."/>
            <person name="Kurtzman C.P."/>
            <person name="Blackwell M."/>
            <person name="Grigoriev I.V."/>
            <person name="Jeffries T.W."/>
        </authorList>
    </citation>
    <scope>NUCLEOTIDE SEQUENCE [LARGE SCALE GENOMIC DNA]</scope>
    <source>
        <strain evidence="4">NRRL YB-2248</strain>
    </source>
</reference>
<dbReference type="SUPFAM" id="SSF103481">
    <property type="entry name" value="Multidrug resistance efflux transporter EmrE"/>
    <property type="match status" value="1"/>
</dbReference>
<accession>A0A1E4T8U1</accession>
<dbReference type="OrthoDB" id="10062838at2759"/>
<keyword evidence="2" id="KW-0812">Transmembrane</keyword>
<sequence>MTTLNRELSTHSLQQLATNSRSNLIPKQNPAGTSDNTTSDYAEDSLANRERRQSTILPHHDISFSYVKIVFVIVLFILSLFSFVAQTESTAYLYGDLGFDEPFLLLAMTHGMWWLLWPMQFCSIALIKAIKKYLKYKKGYEDPNGKKWKGFRRAFASSVKAQHKNIYHSAELTIKLNVLDFQTEFGPHSFKTYRQFFQSRAVKYMFKSCFLLSIVLNIAGSTWYVAMGLSSGSDVTAIYNSSAFTAYLFAIPILGEKFSWLKMSSVVTAIFGVVVVAYSGKSDASDDFPNRTLGNFIILIGAILYGLYEVLYKKMACPPSSEVSARRQATFSNFSMCLIGIGSFFTLCTPMLLAHVLHIHRFKIPTQGVQWFYMLISTFSNLIFSVSFLALMALTSPVLSSVASLVTILIVGVTESMLWGVQISFKQMVGYIFVMAGFGLLTYASWAEITEEDKDDELIDTDTESVISFASVNGLHA</sequence>
<dbReference type="GO" id="GO:0005789">
    <property type="term" value="C:endoplasmic reticulum membrane"/>
    <property type="evidence" value="ECO:0007669"/>
    <property type="project" value="InterPro"/>
</dbReference>
<organism evidence="3 4">
    <name type="scientific">[Candida] arabinofermentans NRRL YB-2248</name>
    <dbReference type="NCBI Taxonomy" id="983967"/>
    <lineage>
        <taxon>Eukaryota</taxon>
        <taxon>Fungi</taxon>
        <taxon>Dikarya</taxon>
        <taxon>Ascomycota</taxon>
        <taxon>Saccharomycotina</taxon>
        <taxon>Pichiomycetes</taxon>
        <taxon>Pichiales</taxon>
        <taxon>Pichiaceae</taxon>
        <taxon>Ogataea</taxon>
        <taxon>Ogataea/Candida clade</taxon>
    </lineage>
</organism>
<gene>
    <name evidence="3" type="ORF">CANARDRAFT_174008</name>
</gene>
<feature type="transmembrane region" description="Helical" evidence="2">
    <location>
        <begin position="204"/>
        <end position="225"/>
    </location>
</feature>